<keyword evidence="5" id="KW-1185">Reference proteome</keyword>
<dbReference type="AlphaFoldDB" id="A0AAN6JV37"/>
<evidence type="ECO:0000313" key="4">
    <source>
        <dbReference type="EMBL" id="KAK0543569.1"/>
    </source>
</evidence>
<proteinExistence type="predicted"/>
<evidence type="ECO:0000259" key="3">
    <source>
        <dbReference type="Pfam" id="PF24841"/>
    </source>
</evidence>
<organism evidence="4 5">
    <name type="scientific">Tilletia horrida</name>
    <dbReference type="NCBI Taxonomy" id="155126"/>
    <lineage>
        <taxon>Eukaryota</taxon>
        <taxon>Fungi</taxon>
        <taxon>Dikarya</taxon>
        <taxon>Basidiomycota</taxon>
        <taxon>Ustilaginomycotina</taxon>
        <taxon>Exobasidiomycetes</taxon>
        <taxon>Tilletiales</taxon>
        <taxon>Tilletiaceae</taxon>
        <taxon>Tilletia</taxon>
    </lineage>
</organism>
<feature type="domain" description="DUF7719" evidence="3">
    <location>
        <begin position="292"/>
        <end position="353"/>
    </location>
</feature>
<feature type="compositionally biased region" description="Polar residues" evidence="1">
    <location>
        <begin position="71"/>
        <end position="82"/>
    </location>
</feature>
<evidence type="ECO:0000256" key="2">
    <source>
        <dbReference type="SAM" id="Phobius"/>
    </source>
</evidence>
<accession>A0AAN6JV37</accession>
<sequence length="359" mass="38121">MAAGSRGRRGAGPWTPQTSSGIAAVNRFQELAMDDDDDEDEEEEEEEDDDDEDERKVPGHAGADSSKELEQPSTSGSAQQGTAEGPVLAEAPARTIHAESPRSGPPAQQQQGKQRDGRSERQGGLTNAWHEDEHSSDGDGNGNGREGEFVPAPSHPTPATASAAVTAQRTPVAATVEDDIPLAYDSASSAASSSDNLAALPPELRAHTASLLAQAQAAEGLSPTAELIFDTAIWTIPLVFVFVLLDVLVRQQYSQPIWWSGEAKRVLSRGPFIGAVSYYSLKHRSSSWLRSGFFGLSLGAGAGFLYVTAKSDYEAVLRQTPALGALWVMSIVKLDLIPAVVSLALVGAFVKVLDLDLFQ</sequence>
<reference evidence="4" key="1">
    <citation type="journal article" date="2023" name="PhytoFront">
        <title>Draft Genome Resources of Seven Strains of Tilletia horrida, Causal Agent of Kernel Smut of Rice.</title>
        <authorList>
            <person name="Khanal S."/>
            <person name="Antony Babu S."/>
            <person name="Zhou X.G."/>
        </authorList>
    </citation>
    <scope>NUCLEOTIDE SEQUENCE</scope>
    <source>
        <strain evidence="4">TX6</strain>
    </source>
</reference>
<keyword evidence="2" id="KW-0812">Transmembrane</keyword>
<feature type="compositionally biased region" description="Low complexity" evidence="1">
    <location>
        <begin position="157"/>
        <end position="167"/>
    </location>
</feature>
<feature type="compositionally biased region" description="Acidic residues" evidence="1">
    <location>
        <begin position="32"/>
        <end position="53"/>
    </location>
</feature>
<comment type="caution">
    <text evidence="4">The sequence shown here is derived from an EMBL/GenBank/DDBJ whole genome shotgun (WGS) entry which is preliminary data.</text>
</comment>
<evidence type="ECO:0000256" key="1">
    <source>
        <dbReference type="SAM" id="MobiDB-lite"/>
    </source>
</evidence>
<dbReference type="PANTHER" id="PTHR37846:SF1">
    <property type="entry name" value="DEACETYLASE-LIKE PROTEIN"/>
    <property type="match status" value="1"/>
</dbReference>
<dbReference type="Proteomes" id="UP001176517">
    <property type="component" value="Unassembled WGS sequence"/>
</dbReference>
<gene>
    <name evidence="4" type="ORF">OC846_006372</name>
</gene>
<keyword evidence="2" id="KW-1133">Transmembrane helix</keyword>
<feature type="transmembrane region" description="Helical" evidence="2">
    <location>
        <begin position="327"/>
        <end position="350"/>
    </location>
</feature>
<name>A0AAN6JV37_9BASI</name>
<dbReference type="EMBL" id="JAPDMZ010000348">
    <property type="protein sequence ID" value="KAK0543569.1"/>
    <property type="molecule type" value="Genomic_DNA"/>
</dbReference>
<evidence type="ECO:0000313" key="5">
    <source>
        <dbReference type="Proteomes" id="UP001176517"/>
    </source>
</evidence>
<dbReference type="PANTHER" id="PTHR37846">
    <property type="entry name" value="YALI0B21296P"/>
    <property type="match status" value="1"/>
</dbReference>
<keyword evidence="2" id="KW-0472">Membrane</keyword>
<feature type="region of interest" description="Disordered" evidence="1">
    <location>
        <begin position="1"/>
        <end position="170"/>
    </location>
</feature>
<feature type="transmembrane region" description="Helical" evidence="2">
    <location>
        <begin position="288"/>
        <end position="307"/>
    </location>
</feature>
<feature type="transmembrane region" description="Helical" evidence="2">
    <location>
        <begin position="231"/>
        <end position="249"/>
    </location>
</feature>
<dbReference type="Pfam" id="PF24841">
    <property type="entry name" value="DUF7719"/>
    <property type="match status" value="1"/>
</dbReference>
<protein>
    <recommendedName>
        <fullName evidence="3">DUF7719 domain-containing protein</fullName>
    </recommendedName>
</protein>
<dbReference type="InterPro" id="IPR056136">
    <property type="entry name" value="DUF7719"/>
</dbReference>